<sequence length="170" mass="18912">MAARHETGLLGLFSVIVIVGLTSYCIIAVVARSGIWIFPLLSGDVEFTPLGECYVPQKITKERKSEKEATSGLRSYLHHYHLAIHLLSHYMVVRFLLYGSNSLEVQLQFTGGGDATNSRLSTVIMEMLQKMVEQLQSDVVSGGFEWCWLITGPREVLNKIINGDGQLTKP</sequence>
<evidence type="ECO:0000313" key="1">
    <source>
        <dbReference type="EMBL" id="TFK72133.1"/>
    </source>
</evidence>
<evidence type="ECO:0000313" key="2">
    <source>
        <dbReference type="Proteomes" id="UP000308600"/>
    </source>
</evidence>
<protein>
    <submittedName>
        <fullName evidence="1">Uncharacterized protein</fullName>
    </submittedName>
</protein>
<accession>A0ACD3B279</accession>
<proteinExistence type="predicted"/>
<name>A0ACD3B279_9AGAR</name>
<keyword evidence="2" id="KW-1185">Reference proteome</keyword>
<gene>
    <name evidence="1" type="ORF">BDN72DRAFT_855761</name>
</gene>
<reference evidence="1 2" key="1">
    <citation type="journal article" date="2019" name="Nat. Ecol. Evol.">
        <title>Megaphylogeny resolves global patterns of mushroom evolution.</title>
        <authorList>
            <person name="Varga T."/>
            <person name="Krizsan K."/>
            <person name="Foldi C."/>
            <person name="Dima B."/>
            <person name="Sanchez-Garcia M."/>
            <person name="Sanchez-Ramirez S."/>
            <person name="Szollosi G.J."/>
            <person name="Szarkandi J.G."/>
            <person name="Papp V."/>
            <person name="Albert L."/>
            <person name="Andreopoulos W."/>
            <person name="Angelini C."/>
            <person name="Antonin V."/>
            <person name="Barry K.W."/>
            <person name="Bougher N.L."/>
            <person name="Buchanan P."/>
            <person name="Buyck B."/>
            <person name="Bense V."/>
            <person name="Catcheside P."/>
            <person name="Chovatia M."/>
            <person name="Cooper J."/>
            <person name="Damon W."/>
            <person name="Desjardin D."/>
            <person name="Finy P."/>
            <person name="Geml J."/>
            <person name="Haridas S."/>
            <person name="Hughes K."/>
            <person name="Justo A."/>
            <person name="Karasinski D."/>
            <person name="Kautmanova I."/>
            <person name="Kiss B."/>
            <person name="Kocsube S."/>
            <person name="Kotiranta H."/>
            <person name="LaButti K.M."/>
            <person name="Lechner B.E."/>
            <person name="Liimatainen K."/>
            <person name="Lipzen A."/>
            <person name="Lukacs Z."/>
            <person name="Mihaltcheva S."/>
            <person name="Morgado L.N."/>
            <person name="Niskanen T."/>
            <person name="Noordeloos M.E."/>
            <person name="Ohm R.A."/>
            <person name="Ortiz-Santana B."/>
            <person name="Ovrebo C."/>
            <person name="Racz N."/>
            <person name="Riley R."/>
            <person name="Savchenko A."/>
            <person name="Shiryaev A."/>
            <person name="Soop K."/>
            <person name="Spirin V."/>
            <person name="Szebenyi C."/>
            <person name="Tomsovsky M."/>
            <person name="Tulloss R.E."/>
            <person name="Uehling J."/>
            <person name="Grigoriev I.V."/>
            <person name="Vagvolgyi C."/>
            <person name="Papp T."/>
            <person name="Martin F.M."/>
            <person name="Miettinen O."/>
            <person name="Hibbett D.S."/>
            <person name="Nagy L.G."/>
        </authorList>
    </citation>
    <scope>NUCLEOTIDE SEQUENCE [LARGE SCALE GENOMIC DNA]</scope>
    <source>
        <strain evidence="1 2">NL-1719</strain>
    </source>
</reference>
<dbReference type="EMBL" id="ML208289">
    <property type="protein sequence ID" value="TFK72133.1"/>
    <property type="molecule type" value="Genomic_DNA"/>
</dbReference>
<organism evidence="1 2">
    <name type="scientific">Pluteus cervinus</name>
    <dbReference type="NCBI Taxonomy" id="181527"/>
    <lineage>
        <taxon>Eukaryota</taxon>
        <taxon>Fungi</taxon>
        <taxon>Dikarya</taxon>
        <taxon>Basidiomycota</taxon>
        <taxon>Agaricomycotina</taxon>
        <taxon>Agaricomycetes</taxon>
        <taxon>Agaricomycetidae</taxon>
        <taxon>Agaricales</taxon>
        <taxon>Pluteineae</taxon>
        <taxon>Pluteaceae</taxon>
        <taxon>Pluteus</taxon>
    </lineage>
</organism>
<dbReference type="Proteomes" id="UP000308600">
    <property type="component" value="Unassembled WGS sequence"/>
</dbReference>